<dbReference type="CDD" id="cd00054">
    <property type="entry name" value="EGF_CA"/>
    <property type="match status" value="2"/>
</dbReference>
<dbReference type="RefSeq" id="XP_031552867.1">
    <property type="nucleotide sequence ID" value="XM_031697007.1"/>
</dbReference>
<reference evidence="11" key="1">
    <citation type="submission" date="2025-08" db="UniProtKB">
        <authorList>
            <consortium name="RefSeq"/>
        </authorList>
    </citation>
    <scope>IDENTIFICATION</scope>
    <source>
        <tissue evidence="11">Tentacle</tissue>
    </source>
</reference>
<keyword evidence="10" id="KW-1185">Reference proteome</keyword>
<evidence type="ECO:0000259" key="9">
    <source>
        <dbReference type="PROSITE" id="PS51886"/>
    </source>
</evidence>
<dbReference type="FunFam" id="2.10.25.10:FF:000038">
    <property type="entry name" value="Fibrillin 2"/>
    <property type="match status" value="1"/>
</dbReference>
<dbReference type="Pfam" id="PF07645">
    <property type="entry name" value="EGF_CA"/>
    <property type="match status" value="1"/>
</dbReference>
<dbReference type="SMART" id="SM00181">
    <property type="entry name" value="EGF"/>
    <property type="match status" value="2"/>
</dbReference>
<dbReference type="InterPro" id="IPR049883">
    <property type="entry name" value="NOTCH1_EGF-like"/>
</dbReference>
<protein>
    <submittedName>
        <fullName evidence="11">Neurogenic locus notch homolog protein 1-like isoform X1</fullName>
    </submittedName>
</protein>
<dbReference type="PROSITE" id="PS00010">
    <property type="entry name" value="ASX_HYDROXYL"/>
    <property type="match status" value="1"/>
</dbReference>
<comment type="caution">
    <text evidence="6">Lacks conserved residue(s) required for the propagation of feature annotation.</text>
</comment>
<evidence type="ECO:0000256" key="3">
    <source>
        <dbReference type="ARBA" id="ARBA00022729"/>
    </source>
</evidence>
<evidence type="ECO:0000256" key="4">
    <source>
        <dbReference type="ARBA" id="ARBA00022737"/>
    </source>
</evidence>
<dbReference type="InterPro" id="IPR052235">
    <property type="entry name" value="Nephronectin_domain"/>
</dbReference>
<dbReference type="Pfam" id="PF07534">
    <property type="entry name" value="TLD"/>
    <property type="match status" value="1"/>
</dbReference>
<evidence type="ECO:0000256" key="6">
    <source>
        <dbReference type="PROSITE-ProRule" id="PRU00076"/>
    </source>
</evidence>
<feature type="disulfide bond" evidence="6">
    <location>
        <begin position="134"/>
        <end position="151"/>
    </location>
</feature>
<dbReference type="GO" id="GO:0005509">
    <property type="term" value="F:calcium ion binding"/>
    <property type="evidence" value="ECO:0007669"/>
    <property type="project" value="InterPro"/>
</dbReference>
<feature type="signal peptide" evidence="7">
    <location>
        <begin position="1"/>
        <end position="21"/>
    </location>
</feature>
<evidence type="ECO:0000259" key="8">
    <source>
        <dbReference type="PROSITE" id="PS50026"/>
    </source>
</evidence>
<feature type="chain" id="PRO_5028190178" evidence="7">
    <location>
        <begin position="22"/>
        <end position="400"/>
    </location>
</feature>
<dbReference type="PROSITE" id="PS51886">
    <property type="entry name" value="TLDC"/>
    <property type="match status" value="1"/>
</dbReference>
<dbReference type="PROSITE" id="PS50026">
    <property type="entry name" value="EGF_3"/>
    <property type="match status" value="2"/>
</dbReference>
<proteinExistence type="inferred from homology"/>
<feature type="domain" description="EGF-like" evidence="8">
    <location>
        <begin position="165"/>
        <end position="205"/>
    </location>
</feature>
<sequence length="400" mass="45771">MKALTILWVLCFAIFFSGANSTKITFNVGKQAYYRKPEFGYLNFLFHPNSTLEVDDTRQFHAQNYKQCLLACASNLTCLSINFGKKPIFFYQGKAQYLCEMLPTDKYNSSSKFQSPNSDFNHYSIRSECSKSPCLHNFTCIPNYDNDTYECLCPRPPYEGKYCKDVDECTTGQHDCSGNANCTNTIGSFNCTCKDGYVGNGRNCTEITIALESDMLRDYGNYSYHAALKTFMDEVPEDVVNTRWTRCWSGKNDGFDVTRTFHPQCDGKGATVTLVRKNQYIWGGYTDVPWSSPSTNTFYNSTKSFIFTLFNIRGFNPQKFNIIKTNIAVYHHHHNYGPAFGGLKDLKIHTHASTMKYNINKPYAYAIPPGCAYNQYCNFFTGIEDLYTIDDIEVFYKNTM</sequence>
<dbReference type="PANTHER" id="PTHR24050">
    <property type="entry name" value="PA14 DOMAIN-CONTAINING PROTEIN"/>
    <property type="match status" value="1"/>
</dbReference>
<dbReference type="InterPro" id="IPR006571">
    <property type="entry name" value="TLDc_dom"/>
</dbReference>
<dbReference type="AlphaFoldDB" id="A0A6P8HJL1"/>
<evidence type="ECO:0000313" key="10">
    <source>
        <dbReference type="Proteomes" id="UP000515163"/>
    </source>
</evidence>
<dbReference type="InterPro" id="IPR001881">
    <property type="entry name" value="EGF-like_Ca-bd_dom"/>
</dbReference>
<dbReference type="SMART" id="SM00584">
    <property type="entry name" value="TLDc"/>
    <property type="match status" value="1"/>
</dbReference>
<dbReference type="InterPro" id="IPR003609">
    <property type="entry name" value="Pan_app"/>
</dbReference>
<feature type="domain" description="TLDc" evidence="9">
    <location>
        <begin position="218"/>
        <end position="400"/>
    </location>
</feature>
<gene>
    <name evidence="11" type="primary">LOC116290032</name>
</gene>
<dbReference type="InParanoid" id="A0A6P8HJL1"/>
<keyword evidence="2 6" id="KW-0245">EGF-like domain</keyword>
<dbReference type="SMART" id="SM00179">
    <property type="entry name" value="EGF_CA"/>
    <property type="match status" value="2"/>
</dbReference>
<evidence type="ECO:0000256" key="5">
    <source>
        <dbReference type="ARBA" id="ARBA00023157"/>
    </source>
</evidence>
<evidence type="ECO:0000313" key="11">
    <source>
        <dbReference type="RefSeq" id="XP_031552867.1"/>
    </source>
</evidence>
<dbReference type="PROSITE" id="PS01186">
    <property type="entry name" value="EGF_2"/>
    <property type="match status" value="1"/>
</dbReference>
<dbReference type="PROSITE" id="PS01187">
    <property type="entry name" value="EGF_CA"/>
    <property type="match status" value="1"/>
</dbReference>
<dbReference type="InterPro" id="IPR009030">
    <property type="entry name" value="Growth_fac_rcpt_cys_sf"/>
</dbReference>
<dbReference type="InterPro" id="IPR000742">
    <property type="entry name" value="EGF"/>
</dbReference>
<name>A0A6P8HJL1_ACTTE</name>
<dbReference type="Gene3D" id="2.10.25.10">
    <property type="entry name" value="Laminin"/>
    <property type="match status" value="2"/>
</dbReference>
<dbReference type="OrthoDB" id="5952323at2759"/>
<dbReference type="GeneID" id="116290032"/>
<dbReference type="InterPro" id="IPR000152">
    <property type="entry name" value="EGF-type_Asp/Asn_hydroxyl_site"/>
</dbReference>
<dbReference type="SUPFAM" id="SSF57184">
    <property type="entry name" value="Growth factor receptor domain"/>
    <property type="match status" value="1"/>
</dbReference>
<dbReference type="Pfam" id="PF00024">
    <property type="entry name" value="PAN_1"/>
    <property type="match status" value="1"/>
</dbReference>
<accession>A0A6P8HJL1</accession>
<dbReference type="SUPFAM" id="SSF57196">
    <property type="entry name" value="EGF/Laminin"/>
    <property type="match status" value="1"/>
</dbReference>
<organism evidence="10 11">
    <name type="scientific">Actinia tenebrosa</name>
    <name type="common">Australian red waratah sea anemone</name>
    <dbReference type="NCBI Taxonomy" id="6105"/>
    <lineage>
        <taxon>Eukaryota</taxon>
        <taxon>Metazoa</taxon>
        <taxon>Cnidaria</taxon>
        <taxon>Anthozoa</taxon>
        <taxon>Hexacorallia</taxon>
        <taxon>Actiniaria</taxon>
        <taxon>Actiniidae</taxon>
        <taxon>Actinia</taxon>
    </lineage>
</organism>
<evidence type="ECO:0000256" key="2">
    <source>
        <dbReference type="ARBA" id="ARBA00022536"/>
    </source>
</evidence>
<keyword evidence="5 6" id="KW-1015">Disulfide bond</keyword>
<dbReference type="PANTHER" id="PTHR24050:SF28">
    <property type="entry name" value="UROMODULIN-LIKE"/>
    <property type="match status" value="1"/>
</dbReference>
<dbReference type="Pfam" id="PF00008">
    <property type="entry name" value="EGF"/>
    <property type="match status" value="1"/>
</dbReference>
<evidence type="ECO:0000256" key="7">
    <source>
        <dbReference type="SAM" id="SignalP"/>
    </source>
</evidence>
<evidence type="ECO:0000256" key="1">
    <source>
        <dbReference type="ARBA" id="ARBA00006373"/>
    </source>
</evidence>
<feature type="domain" description="EGF-like" evidence="8">
    <location>
        <begin position="125"/>
        <end position="164"/>
    </location>
</feature>
<dbReference type="Proteomes" id="UP000515163">
    <property type="component" value="Unplaced"/>
</dbReference>
<keyword evidence="3 7" id="KW-0732">Signal</keyword>
<keyword evidence="4" id="KW-0677">Repeat</keyword>
<dbReference type="InterPro" id="IPR018097">
    <property type="entry name" value="EGF_Ca-bd_CS"/>
</dbReference>
<comment type="similarity">
    <text evidence="1">Belongs to the EGF domain peptide family.</text>
</comment>
<dbReference type="KEGG" id="aten:116290032"/>